<dbReference type="GO" id="GO:0003824">
    <property type="term" value="F:catalytic activity"/>
    <property type="evidence" value="ECO:0007669"/>
    <property type="project" value="InterPro"/>
</dbReference>
<dbReference type="PROSITE" id="PS51918">
    <property type="entry name" value="RADICAL_SAM"/>
    <property type="match status" value="1"/>
</dbReference>
<dbReference type="InterPro" id="IPR007197">
    <property type="entry name" value="rSAM"/>
</dbReference>
<dbReference type="SFLD" id="SFLDS00029">
    <property type="entry name" value="Radical_SAM"/>
    <property type="match status" value="1"/>
</dbReference>
<evidence type="ECO:0000256" key="4">
    <source>
        <dbReference type="ARBA" id="ARBA00023004"/>
    </source>
</evidence>
<keyword evidence="4" id="KW-0408">Iron</keyword>
<evidence type="ECO:0000313" key="7">
    <source>
        <dbReference type="EMBL" id="KAA6231773.1"/>
    </source>
</evidence>
<dbReference type="CDD" id="cd01335">
    <property type="entry name" value="Radical_SAM"/>
    <property type="match status" value="1"/>
</dbReference>
<proteinExistence type="predicted"/>
<evidence type="ECO:0000256" key="3">
    <source>
        <dbReference type="ARBA" id="ARBA00022723"/>
    </source>
</evidence>
<keyword evidence="3" id="KW-0479">Metal-binding</keyword>
<dbReference type="Gene3D" id="3.20.20.70">
    <property type="entry name" value="Aldolase class I"/>
    <property type="match status" value="1"/>
</dbReference>
<dbReference type="InterPro" id="IPR023885">
    <property type="entry name" value="4Fe4S-binding_SPASM_dom"/>
</dbReference>
<organism evidence="7 8">
    <name type="scientific">Chlorobium phaeovibrioides</name>
    <dbReference type="NCBI Taxonomy" id="1094"/>
    <lineage>
        <taxon>Bacteria</taxon>
        <taxon>Pseudomonadati</taxon>
        <taxon>Chlorobiota</taxon>
        <taxon>Chlorobiia</taxon>
        <taxon>Chlorobiales</taxon>
        <taxon>Chlorobiaceae</taxon>
        <taxon>Chlorobium/Pelodictyon group</taxon>
        <taxon>Chlorobium</taxon>
    </lineage>
</organism>
<evidence type="ECO:0000256" key="2">
    <source>
        <dbReference type="ARBA" id="ARBA00022691"/>
    </source>
</evidence>
<sequence>MFCMYESEYDSSSKKLRPMHLTELLALGLKHGRNTIAESAYILADIDFTRPVTFHALLNERCNCLCRHCDHWRLDKYTDEMGIDEWKKTLLSIRDFTGSYAINFSGGEPLIKKGFIELLNFCSSNSIYAGMTTNGMLLERHAAELVAARPFNINISLDSHKADTHDYIRGREGLHEKICRGIARLKEEQNRQAISFPIIIKPTVMSLNYRHLPELVHFAEQLGVSAVNFQPLGRWTEETNNELWIEKEEWPNLENVMQRLIVMKREGAPIMNSEEILGLMTASFREEKASTENLPCRIGLHEYFIRPDGDVRLCFHFPSIGNVSGHSAKEIWRGAEAQKIRKATLQCDKLCLLTCLSQKSLGNKISQAITMLSGQKK</sequence>
<dbReference type="Proteomes" id="UP000327458">
    <property type="component" value="Unassembled WGS sequence"/>
</dbReference>
<evidence type="ECO:0000256" key="1">
    <source>
        <dbReference type="ARBA" id="ARBA00001966"/>
    </source>
</evidence>
<dbReference type="InterPro" id="IPR013785">
    <property type="entry name" value="Aldolase_TIM"/>
</dbReference>
<dbReference type="Pfam" id="PF04055">
    <property type="entry name" value="Radical_SAM"/>
    <property type="match status" value="1"/>
</dbReference>
<comment type="cofactor">
    <cofactor evidence="1">
        <name>[4Fe-4S] cluster</name>
        <dbReference type="ChEBI" id="CHEBI:49883"/>
    </cofactor>
</comment>
<keyword evidence="5" id="KW-0411">Iron-sulfur</keyword>
<dbReference type="Pfam" id="PF13186">
    <property type="entry name" value="SPASM"/>
    <property type="match status" value="1"/>
</dbReference>
<protein>
    <submittedName>
        <fullName evidence="7">Radical SAM protein</fullName>
    </submittedName>
</protein>
<reference evidence="7 8" key="1">
    <citation type="submission" date="2019-07" db="EMBL/GenBank/DDBJ databases">
        <title>Draft genome Sequence of Chlorobium phaeovibrioides sp. strain PhvTcv-s14, from the Phylum Chlorobi.</title>
        <authorList>
            <person name="Babenko V."/>
            <person name="Boldyreva D."/>
            <person name="Kanygina A."/>
            <person name="Selezneva O."/>
            <person name="Akopiyan T."/>
            <person name="Lunina O."/>
        </authorList>
    </citation>
    <scope>NUCLEOTIDE SEQUENCE [LARGE SCALE GENOMIC DNA]</scope>
    <source>
        <strain evidence="7 8">GrTcv12</strain>
    </source>
</reference>
<dbReference type="InterPro" id="IPR050377">
    <property type="entry name" value="Radical_SAM_PqqE_MftC-like"/>
</dbReference>
<dbReference type="SUPFAM" id="SSF102114">
    <property type="entry name" value="Radical SAM enzymes"/>
    <property type="match status" value="1"/>
</dbReference>
<dbReference type="SFLD" id="SFLDG01386">
    <property type="entry name" value="main_SPASM_domain-containing"/>
    <property type="match status" value="1"/>
</dbReference>
<name>A0A5M8I8K1_CHLPH</name>
<dbReference type="EMBL" id="VMRG01000001">
    <property type="protein sequence ID" value="KAA6231773.1"/>
    <property type="molecule type" value="Genomic_DNA"/>
</dbReference>
<feature type="domain" description="Radical SAM core" evidence="6">
    <location>
        <begin position="48"/>
        <end position="265"/>
    </location>
</feature>
<dbReference type="GO" id="GO:0051536">
    <property type="term" value="F:iron-sulfur cluster binding"/>
    <property type="evidence" value="ECO:0007669"/>
    <property type="project" value="UniProtKB-KW"/>
</dbReference>
<keyword evidence="2" id="KW-0949">S-adenosyl-L-methionine</keyword>
<accession>A0A5M8I8K1</accession>
<evidence type="ECO:0000259" key="6">
    <source>
        <dbReference type="PROSITE" id="PS51918"/>
    </source>
</evidence>
<dbReference type="CDD" id="cd21109">
    <property type="entry name" value="SPASM"/>
    <property type="match status" value="1"/>
</dbReference>
<evidence type="ECO:0000313" key="8">
    <source>
        <dbReference type="Proteomes" id="UP000327458"/>
    </source>
</evidence>
<evidence type="ECO:0000256" key="5">
    <source>
        <dbReference type="ARBA" id="ARBA00023014"/>
    </source>
</evidence>
<dbReference type="SFLD" id="SFLDG01067">
    <property type="entry name" value="SPASM/twitch_domain_containing"/>
    <property type="match status" value="1"/>
</dbReference>
<dbReference type="AlphaFoldDB" id="A0A5M8I8K1"/>
<gene>
    <name evidence="7" type="ORF">FP507_00605</name>
</gene>
<dbReference type="GO" id="GO:0046872">
    <property type="term" value="F:metal ion binding"/>
    <property type="evidence" value="ECO:0007669"/>
    <property type="project" value="UniProtKB-KW"/>
</dbReference>
<dbReference type="InterPro" id="IPR058240">
    <property type="entry name" value="rSAM_sf"/>
</dbReference>
<dbReference type="PANTHER" id="PTHR11228">
    <property type="entry name" value="RADICAL SAM DOMAIN PROTEIN"/>
    <property type="match status" value="1"/>
</dbReference>
<dbReference type="PANTHER" id="PTHR11228:SF7">
    <property type="entry name" value="PQQA PEPTIDE CYCLASE"/>
    <property type="match status" value="1"/>
</dbReference>
<comment type="caution">
    <text evidence="7">The sequence shown here is derived from an EMBL/GenBank/DDBJ whole genome shotgun (WGS) entry which is preliminary data.</text>
</comment>